<dbReference type="GO" id="GO:0006535">
    <property type="term" value="P:cysteine biosynthetic process from serine"/>
    <property type="evidence" value="ECO:0007669"/>
    <property type="project" value="InterPro"/>
</dbReference>
<protein>
    <submittedName>
        <fullName evidence="3">Cysteine synthase</fullName>
    </submittedName>
</protein>
<evidence type="ECO:0000256" key="1">
    <source>
        <dbReference type="ARBA" id="ARBA00001933"/>
    </source>
</evidence>
<evidence type="ECO:0000313" key="4">
    <source>
        <dbReference type="Proteomes" id="UP000248044"/>
    </source>
</evidence>
<organism evidence="3 4">
    <name type="scientific">Acidianus brierleyi</name>
    <dbReference type="NCBI Taxonomy" id="41673"/>
    <lineage>
        <taxon>Archaea</taxon>
        <taxon>Thermoproteota</taxon>
        <taxon>Thermoprotei</taxon>
        <taxon>Sulfolobales</taxon>
        <taxon>Sulfolobaceae</taxon>
        <taxon>Acidianus</taxon>
    </lineage>
</organism>
<evidence type="ECO:0000259" key="2">
    <source>
        <dbReference type="Pfam" id="PF00291"/>
    </source>
</evidence>
<dbReference type="PANTHER" id="PTHR10314">
    <property type="entry name" value="CYSTATHIONINE BETA-SYNTHASE"/>
    <property type="match status" value="1"/>
</dbReference>
<dbReference type="Pfam" id="PF00291">
    <property type="entry name" value="PALP"/>
    <property type="match status" value="1"/>
</dbReference>
<dbReference type="AlphaFoldDB" id="A0A2U9IFS3"/>
<reference evidence="3 4" key="1">
    <citation type="submission" date="2018-05" db="EMBL/GenBank/DDBJ databases">
        <title>Complete Genome Sequences of Extremely Thermoacidophilic, Metal-Mobilizing Type-Strain Members of the Archaeal Family Sulfolobaceae: Acidianus brierleyi DSM-1651T, Acidianus sulfidivorans DSM-18786T, Metallosphaera hakonensis DSM-7519T, and Metallosphaera prunae DSM-10039T.</title>
        <authorList>
            <person name="Counts J.A."/>
            <person name="Kelly R.M."/>
        </authorList>
    </citation>
    <scope>NUCLEOTIDE SEQUENCE [LARGE SCALE GENOMIC DNA]</scope>
    <source>
        <strain evidence="3 4">DSM 1651</strain>
    </source>
</reference>
<dbReference type="SUPFAM" id="SSF53686">
    <property type="entry name" value="Tryptophan synthase beta subunit-like PLP-dependent enzymes"/>
    <property type="match status" value="1"/>
</dbReference>
<feature type="domain" description="Tryptophan synthase beta chain-like PALP" evidence="2">
    <location>
        <begin position="16"/>
        <end position="278"/>
    </location>
</feature>
<dbReference type="InterPro" id="IPR001926">
    <property type="entry name" value="TrpB-like_PALP"/>
</dbReference>
<gene>
    <name evidence="3" type="ORF">DFR85_10090</name>
</gene>
<evidence type="ECO:0000313" key="3">
    <source>
        <dbReference type="EMBL" id="AWR94897.1"/>
    </source>
</evidence>
<keyword evidence="4" id="KW-1185">Reference proteome</keyword>
<dbReference type="Proteomes" id="UP000248044">
    <property type="component" value="Chromosome"/>
</dbReference>
<accession>A0A2U9IFS3</accession>
<dbReference type="OrthoDB" id="10138at2157"/>
<sequence>MSKDLHVFQDSIELLEGMWPTPLLKLKVGKDVWAKLEYYNPFSRSIKDRTAWFLFREALDNNANEIVEATSGNVGISLSAFSAIFNKKFTAFIPSVAPKTFKVAMRILGANVIQAGNTTTELLPLVRQYSSSTSALHLNQFVNPVNMLAHYETTAKEIDEQLQSIGKKAERIIATAGTGGHLAGISKYFKEKYRNIEIIGVQPAKGERIPGIKRQDGDGLISSSIIDRIIDITLAEAFQGVKTIARTSGILIGLSAGATIAAYNKICDDKVTVVVFPDDMFKYIDEMADLLDIK</sequence>
<proteinExistence type="predicted"/>
<dbReference type="InterPro" id="IPR036052">
    <property type="entry name" value="TrpB-like_PALP_sf"/>
</dbReference>
<name>A0A2U9IFS3_9CREN</name>
<dbReference type="EMBL" id="CP029289">
    <property type="protein sequence ID" value="AWR94897.1"/>
    <property type="molecule type" value="Genomic_DNA"/>
</dbReference>
<dbReference type="RefSeq" id="WP_110270778.1">
    <property type="nucleotide sequence ID" value="NZ_CP029289.2"/>
</dbReference>
<comment type="cofactor">
    <cofactor evidence="1">
        <name>pyridoxal 5'-phosphate</name>
        <dbReference type="ChEBI" id="CHEBI:597326"/>
    </cofactor>
</comment>
<dbReference type="InterPro" id="IPR001216">
    <property type="entry name" value="P-phosphate_BS"/>
</dbReference>
<dbReference type="GeneID" id="36832508"/>
<dbReference type="KEGG" id="abri:DFR85_10090"/>
<dbReference type="PROSITE" id="PS00901">
    <property type="entry name" value="CYS_SYNTHASE"/>
    <property type="match status" value="1"/>
</dbReference>
<dbReference type="InterPro" id="IPR050214">
    <property type="entry name" value="Cys_Synth/Cystath_Beta-Synth"/>
</dbReference>
<dbReference type="Gene3D" id="3.40.50.1100">
    <property type="match status" value="2"/>
</dbReference>